<gene>
    <name evidence="1" type="ORF">Slati_0419800</name>
</gene>
<reference evidence="1" key="2">
    <citation type="journal article" date="2024" name="Plant">
        <title>Genomic evolution and insights into agronomic trait innovations of Sesamum species.</title>
        <authorList>
            <person name="Miao H."/>
            <person name="Wang L."/>
            <person name="Qu L."/>
            <person name="Liu H."/>
            <person name="Sun Y."/>
            <person name="Le M."/>
            <person name="Wang Q."/>
            <person name="Wei S."/>
            <person name="Zheng Y."/>
            <person name="Lin W."/>
            <person name="Duan Y."/>
            <person name="Cao H."/>
            <person name="Xiong S."/>
            <person name="Wang X."/>
            <person name="Wei L."/>
            <person name="Li C."/>
            <person name="Ma Q."/>
            <person name="Ju M."/>
            <person name="Zhao R."/>
            <person name="Li G."/>
            <person name="Mu C."/>
            <person name="Tian Q."/>
            <person name="Mei H."/>
            <person name="Zhang T."/>
            <person name="Gao T."/>
            <person name="Zhang H."/>
        </authorList>
    </citation>
    <scope>NUCLEOTIDE SEQUENCE</scope>
    <source>
        <strain evidence="1">KEN1</strain>
    </source>
</reference>
<proteinExistence type="predicted"/>
<dbReference type="EMBL" id="JACGWN010000002">
    <property type="protein sequence ID" value="KAL0457926.1"/>
    <property type="molecule type" value="Genomic_DNA"/>
</dbReference>
<dbReference type="AlphaFoldDB" id="A0AAW2XVW0"/>
<name>A0AAW2XVW0_9LAMI</name>
<evidence type="ECO:0000313" key="1">
    <source>
        <dbReference type="EMBL" id="KAL0457926.1"/>
    </source>
</evidence>
<protein>
    <submittedName>
        <fullName evidence="1">Uncharacterized protein</fullName>
    </submittedName>
</protein>
<accession>A0AAW2XVW0</accession>
<sequence>MNRRGRASQMIDLIDFQQEWLNDVVPNQLKPGVPEMVHDVLLSPREEIINYDHAIASFDKPVNQMTPHKPCPTRYHNPETLPFQSKRNFPNRVESEPVYQVAVLVYGSVRLSQLGGEVRVADRRGELEEGRRTKTRVAIAMPTNRKRSRCSRSM</sequence>
<organism evidence="1">
    <name type="scientific">Sesamum latifolium</name>
    <dbReference type="NCBI Taxonomy" id="2727402"/>
    <lineage>
        <taxon>Eukaryota</taxon>
        <taxon>Viridiplantae</taxon>
        <taxon>Streptophyta</taxon>
        <taxon>Embryophyta</taxon>
        <taxon>Tracheophyta</taxon>
        <taxon>Spermatophyta</taxon>
        <taxon>Magnoliopsida</taxon>
        <taxon>eudicotyledons</taxon>
        <taxon>Gunneridae</taxon>
        <taxon>Pentapetalae</taxon>
        <taxon>asterids</taxon>
        <taxon>lamiids</taxon>
        <taxon>Lamiales</taxon>
        <taxon>Pedaliaceae</taxon>
        <taxon>Sesamum</taxon>
    </lineage>
</organism>
<comment type="caution">
    <text evidence="1">The sequence shown here is derived from an EMBL/GenBank/DDBJ whole genome shotgun (WGS) entry which is preliminary data.</text>
</comment>
<reference evidence="1" key="1">
    <citation type="submission" date="2020-06" db="EMBL/GenBank/DDBJ databases">
        <authorList>
            <person name="Li T."/>
            <person name="Hu X."/>
            <person name="Zhang T."/>
            <person name="Song X."/>
            <person name="Zhang H."/>
            <person name="Dai N."/>
            <person name="Sheng W."/>
            <person name="Hou X."/>
            <person name="Wei L."/>
        </authorList>
    </citation>
    <scope>NUCLEOTIDE SEQUENCE</scope>
    <source>
        <strain evidence="1">KEN1</strain>
        <tissue evidence="1">Leaf</tissue>
    </source>
</reference>